<name>A0AAD7MX28_9AGAR</name>
<reference evidence="1" key="1">
    <citation type="submission" date="2023-03" db="EMBL/GenBank/DDBJ databases">
        <title>Massive genome expansion in bonnet fungi (Mycena s.s.) driven by repeated elements and novel gene families across ecological guilds.</title>
        <authorList>
            <consortium name="Lawrence Berkeley National Laboratory"/>
            <person name="Harder C.B."/>
            <person name="Miyauchi S."/>
            <person name="Viragh M."/>
            <person name="Kuo A."/>
            <person name="Thoen E."/>
            <person name="Andreopoulos B."/>
            <person name="Lu D."/>
            <person name="Skrede I."/>
            <person name="Drula E."/>
            <person name="Henrissat B."/>
            <person name="Morin E."/>
            <person name="Kohler A."/>
            <person name="Barry K."/>
            <person name="LaButti K."/>
            <person name="Morin E."/>
            <person name="Salamov A."/>
            <person name="Lipzen A."/>
            <person name="Mereny Z."/>
            <person name="Hegedus B."/>
            <person name="Baldrian P."/>
            <person name="Stursova M."/>
            <person name="Weitz H."/>
            <person name="Taylor A."/>
            <person name="Grigoriev I.V."/>
            <person name="Nagy L.G."/>
            <person name="Martin F."/>
            <person name="Kauserud H."/>
        </authorList>
    </citation>
    <scope>NUCLEOTIDE SEQUENCE</scope>
    <source>
        <strain evidence="1">CBHHK188m</strain>
    </source>
</reference>
<comment type="caution">
    <text evidence="1">The sequence shown here is derived from an EMBL/GenBank/DDBJ whole genome shotgun (WGS) entry which is preliminary data.</text>
</comment>
<sequence length="236" mass="26242">MLKLNIASSMLRIVSSAFSRHFSFCNHHTNSVAKEEEERGADFLDTTHTTRFQSADANTPILETSHTGRNVLRVALKTLSSVSSNIPFGSVLSSVIDPLLDIADRIEQTSVNAQGLIQLAARIELLAPLVSEMANERPQQGRVIVEALQRELQSITKDLDDAYSHGKLNQFFNGTDNASSLSKHNQNLARTIADATYQPVVSFHMGKTMSDEKQTSYEEFKPTPTTTQIYEDLSWQ</sequence>
<gene>
    <name evidence="1" type="ORF">DFH07DRAFT_779897</name>
</gene>
<dbReference type="EMBL" id="JARJLG010000152">
    <property type="protein sequence ID" value="KAJ7735878.1"/>
    <property type="molecule type" value="Genomic_DNA"/>
</dbReference>
<dbReference type="AlphaFoldDB" id="A0AAD7MX28"/>
<organism evidence="1 2">
    <name type="scientific">Mycena maculata</name>
    <dbReference type="NCBI Taxonomy" id="230809"/>
    <lineage>
        <taxon>Eukaryota</taxon>
        <taxon>Fungi</taxon>
        <taxon>Dikarya</taxon>
        <taxon>Basidiomycota</taxon>
        <taxon>Agaricomycotina</taxon>
        <taxon>Agaricomycetes</taxon>
        <taxon>Agaricomycetidae</taxon>
        <taxon>Agaricales</taxon>
        <taxon>Marasmiineae</taxon>
        <taxon>Mycenaceae</taxon>
        <taxon>Mycena</taxon>
    </lineage>
</organism>
<dbReference type="Proteomes" id="UP001215280">
    <property type="component" value="Unassembled WGS sequence"/>
</dbReference>
<proteinExistence type="predicted"/>
<dbReference type="GO" id="GO:0007166">
    <property type="term" value="P:cell surface receptor signaling pathway"/>
    <property type="evidence" value="ECO:0007669"/>
    <property type="project" value="InterPro"/>
</dbReference>
<dbReference type="InterPro" id="IPR036537">
    <property type="entry name" value="Adaptor_Cbl_N_dom_sf"/>
</dbReference>
<keyword evidence="2" id="KW-1185">Reference proteome</keyword>
<evidence type="ECO:0000313" key="1">
    <source>
        <dbReference type="EMBL" id="KAJ7735878.1"/>
    </source>
</evidence>
<accession>A0AAD7MX28</accession>
<protein>
    <submittedName>
        <fullName evidence="1">Uncharacterized protein</fullName>
    </submittedName>
</protein>
<evidence type="ECO:0000313" key="2">
    <source>
        <dbReference type="Proteomes" id="UP001215280"/>
    </source>
</evidence>
<dbReference type="Gene3D" id="1.20.930.20">
    <property type="entry name" value="Adaptor protein Cbl, N-terminal domain"/>
    <property type="match status" value="1"/>
</dbReference>